<dbReference type="InterPro" id="IPR011990">
    <property type="entry name" value="TPR-like_helical_dom_sf"/>
</dbReference>
<evidence type="ECO:0000256" key="2">
    <source>
        <dbReference type="ARBA" id="ARBA00022737"/>
    </source>
</evidence>
<dbReference type="AlphaFoldDB" id="A0A448ZL49"/>
<dbReference type="OrthoDB" id="440128at2759"/>
<feature type="region of interest" description="Disordered" evidence="4">
    <location>
        <begin position="1"/>
        <end position="136"/>
    </location>
</feature>
<feature type="region of interest" description="Disordered" evidence="4">
    <location>
        <begin position="155"/>
        <end position="179"/>
    </location>
</feature>
<dbReference type="Pfam" id="PF06424">
    <property type="entry name" value="PRP1_N"/>
    <property type="match status" value="2"/>
</dbReference>
<organism evidence="6 7">
    <name type="scientific">Pseudo-nitzschia multistriata</name>
    <dbReference type="NCBI Taxonomy" id="183589"/>
    <lineage>
        <taxon>Eukaryota</taxon>
        <taxon>Sar</taxon>
        <taxon>Stramenopiles</taxon>
        <taxon>Ochrophyta</taxon>
        <taxon>Bacillariophyta</taxon>
        <taxon>Bacillariophyceae</taxon>
        <taxon>Bacillariophycidae</taxon>
        <taxon>Bacillariales</taxon>
        <taxon>Bacillariaceae</taxon>
        <taxon>Pseudo-nitzschia</taxon>
    </lineage>
</organism>
<keyword evidence="7" id="KW-1185">Reference proteome</keyword>
<dbReference type="PANTHER" id="PTHR11246">
    <property type="entry name" value="PRE-MRNA SPLICING FACTOR"/>
    <property type="match status" value="1"/>
</dbReference>
<name>A0A448ZL49_9STRA</name>
<dbReference type="Gene3D" id="1.25.40.10">
    <property type="entry name" value="Tetratricopeptide repeat domain"/>
    <property type="match status" value="3"/>
</dbReference>
<dbReference type="GO" id="GO:0046540">
    <property type="term" value="C:U4/U6 x U5 tri-snRNP complex"/>
    <property type="evidence" value="ECO:0007669"/>
    <property type="project" value="TreeGrafter"/>
</dbReference>
<dbReference type="InterPro" id="IPR010491">
    <property type="entry name" value="PRP1_N"/>
</dbReference>
<dbReference type="PANTHER" id="PTHR11246:SF1">
    <property type="entry name" value="PRE-MRNA-PROCESSING FACTOR 6"/>
    <property type="match status" value="1"/>
</dbReference>
<evidence type="ECO:0000256" key="4">
    <source>
        <dbReference type="SAM" id="MobiDB-lite"/>
    </source>
</evidence>
<protein>
    <recommendedName>
        <fullName evidence="5">PRP1 splicing factor N-terminal domain-containing protein</fullName>
    </recommendedName>
</protein>
<feature type="compositionally biased region" description="Low complexity" evidence="4">
    <location>
        <begin position="56"/>
        <end position="74"/>
    </location>
</feature>
<evidence type="ECO:0000256" key="1">
    <source>
        <dbReference type="ARBA" id="ARBA00004123"/>
    </source>
</evidence>
<dbReference type="GO" id="GO:0000244">
    <property type="term" value="P:spliceosomal tri-snRNP complex assembly"/>
    <property type="evidence" value="ECO:0007669"/>
    <property type="project" value="TreeGrafter"/>
</dbReference>
<dbReference type="Pfam" id="PF14559">
    <property type="entry name" value="TPR_19"/>
    <property type="match status" value="1"/>
</dbReference>
<feature type="region of interest" description="Disordered" evidence="4">
    <location>
        <begin position="631"/>
        <end position="661"/>
    </location>
</feature>
<accession>A0A448ZL49</accession>
<dbReference type="SMART" id="SM00386">
    <property type="entry name" value="HAT"/>
    <property type="match status" value="10"/>
</dbReference>
<comment type="subcellular location">
    <subcellularLocation>
        <location evidence="1">Nucleus</location>
    </subcellularLocation>
</comment>
<dbReference type="Proteomes" id="UP000291116">
    <property type="component" value="Unassembled WGS sequence"/>
</dbReference>
<gene>
    <name evidence="6" type="ORF">PSNMU_V1.4_AUG-EV-PASAV3_0096830</name>
</gene>
<sequence>MFGGYNPSARGPGGSGPAQAPRGYIAGRGRGAAGFQTRSDLGNTGDTAAFGGGPTSMPASANAGSSNSPWGSAPRGYVAGAGRGASKMGAASQAFGPNGQPLDDNNTGSGGREQRATASARTSAPPSGAVEGQYDDDDHEADLIWAAIDERLQNRRKKRKKGSNEVQGPAHTDDPRARERMKIQHSFRDVKEELGTLSEEAWMNLPDAMGDHSLKHKRAQEKKQGQIFTPITDSMLESRIGATSDKSSMNLNTQVNINDKSDGTETSAVNMSGIGAARGTVLGLSLDRMSESANDSGLATSVNASGYLTSMSTLNGGAPGALPNNLGDIHKARLLLKSVRDTNPKHGPGWIASARIEEAAGKTLKARKIIQEGCETCPKFVDVWLEAARLHPLPVAKSILATGVRRVDNNVPLFLKAAELETVPAHKKAVLRKALEANPHSLQLWKQAIDLEDSQDRAKLLLSVAVEKVPTAIELWMALARLETYEEAQKTLNKARKALPLEKSIWMAASKLEESQNHLSRIPKLVDKAFKTLAKKDVVISRNQWISEAEDCEMAGAPHTSAAIVAKAIGLGVLDEDRIRTWSDDAKQVLARGHVATARAILAHALQQFPSRKGLWMQAVELEKTAGAKNVSTDFAESAANDTGEGAENSRENNENNQSKKQHVLNESLDQVLQAASERLPRVEVFWLLRAKERWLAGFVDSARDILTKAFEANPDSERVWLAAAKLEWETGETERARVLLERARERAPSERVYMKSALLEREAGDTRAALALIEEGLQKYPKTAPKLYMMGGQICSDDLPRALANSNSTDEKIKKKKKSYLDKARKIYQEGIEKCVENVTLWILASRLEERAHTFVSENGSTASESSTNQGVAKARSLLELARLKHPKNDLLWLEATRLERRSGNTKLAESLMARALQECPKSGRLLAENIATAPRVEQKSKSADAIKRNPESPLVIATVASLFASDRKITKARKWFERAVLLDPDLGDSWAKYYNFESNHGTKQQKDAIRERCIKAEPKHGETWQSVMKDTSNRHKTPGEGLELVASEIKSRAV</sequence>
<evidence type="ECO:0000313" key="6">
    <source>
        <dbReference type="EMBL" id="VEU42754.1"/>
    </source>
</evidence>
<evidence type="ECO:0000256" key="3">
    <source>
        <dbReference type="ARBA" id="ARBA00023242"/>
    </source>
</evidence>
<dbReference type="EMBL" id="CAACVS010000471">
    <property type="protein sequence ID" value="VEU42754.1"/>
    <property type="molecule type" value="Genomic_DNA"/>
</dbReference>
<proteinExistence type="predicted"/>
<reference evidence="6 7" key="1">
    <citation type="submission" date="2019-01" db="EMBL/GenBank/DDBJ databases">
        <authorList>
            <person name="Ferrante I. M."/>
        </authorList>
    </citation>
    <scope>NUCLEOTIDE SEQUENCE [LARGE SCALE GENOMIC DNA]</scope>
    <source>
        <strain evidence="6 7">B856</strain>
    </source>
</reference>
<evidence type="ECO:0000313" key="7">
    <source>
        <dbReference type="Proteomes" id="UP000291116"/>
    </source>
</evidence>
<dbReference type="InterPro" id="IPR003107">
    <property type="entry name" value="HAT"/>
</dbReference>
<feature type="compositionally biased region" description="Polar residues" evidence="4">
    <location>
        <begin position="36"/>
        <end position="46"/>
    </location>
</feature>
<feature type="domain" description="PRP1 splicing factor N-terminal" evidence="5">
    <location>
        <begin position="20"/>
        <end position="45"/>
    </location>
</feature>
<feature type="domain" description="PRP1 splicing factor N-terminal" evidence="5">
    <location>
        <begin position="73"/>
        <end position="212"/>
    </location>
</feature>
<keyword evidence="2" id="KW-0677">Repeat</keyword>
<dbReference type="SUPFAM" id="SSF48452">
    <property type="entry name" value="TPR-like"/>
    <property type="match status" value="4"/>
</dbReference>
<dbReference type="FunFam" id="1.25.40.10:FF:001362">
    <property type="entry name" value="RNA splicing factor"/>
    <property type="match status" value="1"/>
</dbReference>
<keyword evidence="3" id="KW-0539">Nucleus</keyword>
<dbReference type="InterPro" id="IPR045075">
    <property type="entry name" value="Syf1-like"/>
</dbReference>
<feature type="compositionally biased region" description="Low complexity" evidence="4">
    <location>
        <begin position="116"/>
        <end position="127"/>
    </location>
</feature>
<dbReference type="GO" id="GO:0071013">
    <property type="term" value="C:catalytic step 2 spliceosome"/>
    <property type="evidence" value="ECO:0007669"/>
    <property type="project" value="TreeGrafter"/>
</dbReference>
<evidence type="ECO:0000259" key="5">
    <source>
        <dbReference type="Pfam" id="PF06424"/>
    </source>
</evidence>